<keyword evidence="2" id="KW-1185">Reference proteome</keyword>
<organism evidence="1 2">
    <name type="scientific">Salix dunnii</name>
    <dbReference type="NCBI Taxonomy" id="1413687"/>
    <lineage>
        <taxon>Eukaryota</taxon>
        <taxon>Viridiplantae</taxon>
        <taxon>Streptophyta</taxon>
        <taxon>Embryophyta</taxon>
        <taxon>Tracheophyta</taxon>
        <taxon>Spermatophyta</taxon>
        <taxon>Magnoliopsida</taxon>
        <taxon>eudicotyledons</taxon>
        <taxon>Gunneridae</taxon>
        <taxon>Pentapetalae</taxon>
        <taxon>rosids</taxon>
        <taxon>fabids</taxon>
        <taxon>Malpighiales</taxon>
        <taxon>Salicaceae</taxon>
        <taxon>Saliceae</taxon>
        <taxon>Salix</taxon>
    </lineage>
</organism>
<evidence type="ECO:0000313" key="1">
    <source>
        <dbReference type="EMBL" id="KAF9670937.1"/>
    </source>
</evidence>
<name>A0A835JGS4_9ROSI</name>
<evidence type="ECO:0000313" key="2">
    <source>
        <dbReference type="Proteomes" id="UP000657918"/>
    </source>
</evidence>
<dbReference type="AlphaFoldDB" id="A0A835JGS4"/>
<sequence length="80" mass="9225">MRKLCWASVSVSSENSQGNEYLRLLDLQLKMKLHFSKLMDSDTETGEGRMKQSVNETRIRTARIEDGFCEKQLKSKGQRA</sequence>
<dbReference type="Proteomes" id="UP000657918">
    <property type="component" value="Unassembled WGS sequence"/>
</dbReference>
<gene>
    <name evidence="1" type="ORF">SADUNF_Sadunf13G0121100</name>
</gene>
<comment type="caution">
    <text evidence="1">The sequence shown here is derived from an EMBL/GenBank/DDBJ whole genome shotgun (WGS) entry which is preliminary data.</text>
</comment>
<proteinExistence type="predicted"/>
<reference evidence="1 2" key="1">
    <citation type="submission" date="2020-10" db="EMBL/GenBank/DDBJ databases">
        <title>Plant Genome Project.</title>
        <authorList>
            <person name="Zhang R.-G."/>
        </authorList>
    </citation>
    <scope>NUCLEOTIDE SEQUENCE [LARGE SCALE GENOMIC DNA]</scope>
    <source>
        <strain evidence="1">FAFU-HL-1</strain>
        <tissue evidence="1">Leaf</tissue>
    </source>
</reference>
<accession>A0A835JGS4</accession>
<protein>
    <submittedName>
        <fullName evidence="1">Uncharacterized protein</fullName>
    </submittedName>
</protein>
<dbReference type="EMBL" id="JADGMS010000013">
    <property type="protein sequence ID" value="KAF9670937.1"/>
    <property type="molecule type" value="Genomic_DNA"/>
</dbReference>